<feature type="compositionally biased region" description="Low complexity" evidence="5">
    <location>
        <begin position="957"/>
        <end position="967"/>
    </location>
</feature>
<dbReference type="PROSITE" id="PS50089">
    <property type="entry name" value="ZF_RING_2"/>
    <property type="match status" value="1"/>
</dbReference>
<dbReference type="PANTHER" id="PTHR12183">
    <property type="entry name" value="MITOCHONDRIAL UBIQUITIN LIGASE ACTIVATOR OF NFKB 1"/>
    <property type="match status" value="1"/>
</dbReference>
<dbReference type="EMBL" id="CAXHTA020000008">
    <property type="protein sequence ID" value="CAL5223077.1"/>
    <property type="molecule type" value="Genomic_DNA"/>
</dbReference>
<feature type="compositionally biased region" description="Basic and acidic residues" evidence="5">
    <location>
        <begin position="932"/>
        <end position="941"/>
    </location>
</feature>
<feature type="compositionally biased region" description="Basic residues" evidence="5">
    <location>
        <begin position="910"/>
        <end position="920"/>
    </location>
</feature>
<proteinExistence type="predicted"/>
<protein>
    <submittedName>
        <fullName evidence="7">G5536 protein</fullName>
    </submittedName>
</protein>
<dbReference type="InterPro" id="IPR051652">
    <property type="entry name" value="MDM2_MDM4_MUL1"/>
</dbReference>
<feature type="region of interest" description="Disordered" evidence="5">
    <location>
        <begin position="876"/>
        <end position="1049"/>
    </location>
</feature>
<keyword evidence="8" id="KW-1185">Reference proteome</keyword>
<evidence type="ECO:0000256" key="5">
    <source>
        <dbReference type="SAM" id="MobiDB-lite"/>
    </source>
</evidence>
<dbReference type="InterPro" id="IPR013083">
    <property type="entry name" value="Znf_RING/FYVE/PHD"/>
</dbReference>
<feature type="compositionally biased region" description="Low complexity" evidence="5">
    <location>
        <begin position="988"/>
        <end position="1009"/>
    </location>
</feature>
<evidence type="ECO:0000256" key="4">
    <source>
        <dbReference type="PROSITE-ProRule" id="PRU00175"/>
    </source>
</evidence>
<name>A0ABP1FZR3_9CHLO</name>
<evidence type="ECO:0000313" key="8">
    <source>
        <dbReference type="Proteomes" id="UP001497392"/>
    </source>
</evidence>
<keyword evidence="1" id="KW-0479">Metal-binding</keyword>
<evidence type="ECO:0000313" key="7">
    <source>
        <dbReference type="EMBL" id="CAL5223077.1"/>
    </source>
</evidence>
<evidence type="ECO:0000256" key="1">
    <source>
        <dbReference type="ARBA" id="ARBA00022723"/>
    </source>
</evidence>
<organism evidence="7 8">
    <name type="scientific">Coccomyxa viridis</name>
    <dbReference type="NCBI Taxonomy" id="1274662"/>
    <lineage>
        <taxon>Eukaryota</taxon>
        <taxon>Viridiplantae</taxon>
        <taxon>Chlorophyta</taxon>
        <taxon>core chlorophytes</taxon>
        <taxon>Trebouxiophyceae</taxon>
        <taxon>Trebouxiophyceae incertae sedis</taxon>
        <taxon>Coccomyxaceae</taxon>
        <taxon>Coccomyxa</taxon>
    </lineage>
</organism>
<dbReference type="PANTHER" id="PTHR12183:SF32">
    <property type="entry name" value="MITOCHONDRIAL E3 UBIQUITIN PROTEIN LIGASE 1"/>
    <property type="match status" value="1"/>
</dbReference>
<dbReference type="Pfam" id="PF13920">
    <property type="entry name" value="zf-C3HC4_3"/>
    <property type="match status" value="1"/>
</dbReference>
<feature type="compositionally biased region" description="Polar residues" evidence="5">
    <location>
        <begin position="883"/>
        <end position="901"/>
    </location>
</feature>
<evidence type="ECO:0000259" key="6">
    <source>
        <dbReference type="PROSITE" id="PS50089"/>
    </source>
</evidence>
<feature type="domain" description="RING-type" evidence="6">
    <location>
        <begin position="1095"/>
        <end position="1134"/>
    </location>
</feature>
<accession>A0ABP1FZR3</accession>
<reference evidence="7 8" key="1">
    <citation type="submission" date="2024-06" db="EMBL/GenBank/DDBJ databases">
        <authorList>
            <person name="Kraege A."/>
            <person name="Thomma B."/>
        </authorList>
    </citation>
    <scope>NUCLEOTIDE SEQUENCE [LARGE SCALE GENOMIC DNA]</scope>
</reference>
<sequence>MRPHLSPGAPTGLVITRDAAEFSTPLQQQGASSAGSGGSVILAEQLGLRKKQAGSASSRRFSLDQQAVAAALMVVLKRAMKDSKEAAIAAKQTLAANNPATSTLLKMLPDEGPLPTMQQVERKASKQLRESLAKLAKQCEAASCKPLEVFSRSVQCTTHKTGAPRIVKGRESVAEFIMTLLRIVIWRQDDGDRAPALTESDLNHMLPGVLEVTNERSSDTDFTRFLILFQLVPAVTVVLQAYQIRAVQCGRPFAHMVLLEAAVQGWSLATDDFGDLLHAMVAAEPPANLTWTSYFQDTCQLALNSPTWTETGREQVLLTSTRLCISICPPDVVAIFKGVMSVMDLSDRRLPRVTPHNLKDQEMHIEAIVTLLFPGIMEELYCAFDTKNGDMCSALILSAARHVESIVQVWAFESMQENVNLSDLVCKKLERKGFKLTELPLGDLKAVRSIGARARVDTEHKVDGHMLITGILEEMRDMHKARTSTSSQFWLLKSMAQLVDILIFHADTSTADKAEHDLLPGTTDITSKLDPLASDNFNSELMMRAINVGVVKHIVTASSLGKDLSAHLADLHIYCLSDTALAATIAECGVQGAFSAAMGRVFPGFPSFEEPPDESDQELLQAVQLVKQQTQVYMHMASVLKLPLCLYIGALLENAGADTYRESVWRLCDAACRAAHGGIPNAAAAEGMHISMCINATLRGCPDLKVGFLVVLDRLMSICERHDAGSALVMVISNLLPGFLDCLLRLHRWPHMTGKAMKWLGEAANHVDGNIAQHVRNACGQNGSAEDCVTATPGLKVEAELLVSALRDVWAFLSSRAALNGPQAPISAASASSSRATAEGAAANGGCTAVEAHQLSQQGNGRAAGVAADMVDRVASKGPDHSAGQSVPAQGNQRATEPQSSQSEAEKAERRKAKKARQRAARAQAADQSAEAQKRDSKEPNSAEGIGDAAQQERSAELQAAELPPEATQSTTESKLTLPECLPVAEGSALSSEPIPDSSSSSLSPQPTLHVLTGTSHGQQESYLPWPVAPAPSAPDAQGEEPWQKTASSSILREEAHAAFQHTPCSGSLLGSSSHEQVAAAELSEEVARDDDDLCIVCWEELREVVFYHCMHMCTCQGCARDIAAAGGLCPMCRASIHKTITARF</sequence>
<evidence type="ECO:0000256" key="3">
    <source>
        <dbReference type="ARBA" id="ARBA00022833"/>
    </source>
</evidence>
<dbReference type="InterPro" id="IPR001841">
    <property type="entry name" value="Znf_RING"/>
</dbReference>
<keyword evidence="3" id="KW-0862">Zinc</keyword>
<feature type="compositionally biased region" description="Low complexity" evidence="5">
    <location>
        <begin position="921"/>
        <end position="931"/>
    </location>
</feature>
<dbReference type="SUPFAM" id="SSF57850">
    <property type="entry name" value="RING/U-box"/>
    <property type="match status" value="1"/>
</dbReference>
<gene>
    <name evidence="7" type="primary">g5536</name>
    <name evidence="7" type="ORF">VP750_LOCUS4736</name>
</gene>
<evidence type="ECO:0000256" key="2">
    <source>
        <dbReference type="ARBA" id="ARBA00022771"/>
    </source>
</evidence>
<keyword evidence="2 4" id="KW-0863">Zinc-finger</keyword>
<comment type="caution">
    <text evidence="7">The sequence shown here is derived from an EMBL/GenBank/DDBJ whole genome shotgun (WGS) entry which is preliminary data.</text>
</comment>
<dbReference type="Gene3D" id="3.30.40.10">
    <property type="entry name" value="Zinc/RING finger domain, C3HC4 (zinc finger)"/>
    <property type="match status" value="1"/>
</dbReference>
<feature type="compositionally biased region" description="Polar residues" evidence="5">
    <location>
        <begin position="1013"/>
        <end position="1022"/>
    </location>
</feature>
<dbReference type="Proteomes" id="UP001497392">
    <property type="component" value="Unassembled WGS sequence"/>
</dbReference>